<gene>
    <name evidence="2" type="ORF">GCM10022235_54790</name>
</gene>
<dbReference type="PANTHER" id="PTHR33164">
    <property type="entry name" value="TRANSCRIPTIONAL REGULATOR, MARR FAMILY"/>
    <property type="match status" value="1"/>
</dbReference>
<dbReference type="PANTHER" id="PTHR33164:SF43">
    <property type="entry name" value="HTH-TYPE TRANSCRIPTIONAL REPRESSOR YETL"/>
    <property type="match status" value="1"/>
</dbReference>
<dbReference type="PROSITE" id="PS50995">
    <property type="entry name" value="HTH_MARR_2"/>
    <property type="match status" value="1"/>
</dbReference>
<evidence type="ECO:0000259" key="1">
    <source>
        <dbReference type="PROSITE" id="PS50995"/>
    </source>
</evidence>
<accession>A0ABP6Y5U1</accession>
<dbReference type="InterPro" id="IPR036390">
    <property type="entry name" value="WH_DNA-bd_sf"/>
</dbReference>
<dbReference type="Pfam" id="PF12802">
    <property type="entry name" value="MarR_2"/>
    <property type="match status" value="1"/>
</dbReference>
<feature type="domain" description="HTH marR-type" evidence="1">
    <location>
        <begin position="1"/>
        <end position="102"/>
    </location>
</feature>
<dbReference type="Proteomes" id="UP001501222">
    <property type="component" value="Unassembled WGS sequence"/>
</dbReference>
<reference evidence="3" key="1">
    <citation type="journal article" date="2019" name="Int. J. Syst. Evol. Microbiol.">
        <title>The Global Catalogue of Microorganisms (GCM) 10K type strain sequencing project: providing services to taxonomists for standard genome sequencing and annotation.</title>
        <authorList>
            <consortium name="The Broad Institute Genomics Platform"/>
            <consortium name="The Broad Institute Genome Sequencing Center for Infectious Disease"/>
            <person name="Wu L."/>
            <person name="Ma J."/>
        </authorList>
    </citation>
    <scope>NUCLEOTIDE SEQUENCE [LARGE SCALE GENOMIC DNA]</scope>
    <source>
        <strain evidence="3">JCM 16928</strain>
    </source>
</reference>
<name>A0ABP6Y5U1_9ACTN</name>
<dbReference type="InterPro" id="IPR039422">
    <property type="entry name" value="MarR/SlyA-like"/>
</dbReference>
<evidence type="ECO:0000313" key="2">
    <source>
        <dbReference type="EMBL" id="GAA3577820.1"/>
    </source>
</evidence>
<dbReference type="InterPro" id="IPR036388">
    <property type="entry name" value="WH-like_DNA-bd_sf"/>
</dbReference>
<dbReference type="EMBL" id="BAABAA010000007">
    <property type="protein sequence ID" value="GAA3577820.1"/>
    <property type="molecule type" value="Genomic_DNA"/>
</dbReference>
<dbReference type="RefSeq" id="WP_344845252.1">
    <property type="nucleotide sequence ID" value="NZ_BAABAA010000007.1"/>
</dbReference>
<dbReference type="SUPFAM" id="SSF46785">
    <property type="entry name" value="Winged helix' DNA-binding domain"/>
    <property type="match status" value="1"/>
</dbReference>
<sequence length="105" mass="11363">MSAGHRQGLVDEVARIVDLSGELRVSSQGLGQLVKHLEREGYVELAADPDDRRAKLIRRTGAGDAVVGQVSALLDGVEQAWRAEVGAERFAVFREVLGELAAKLR</sequence>
<comment type="caution">
    <text evidence="2">The sequence shown here is derived from an EMBL/GenBank/DDBJ whole genome shotgun (WGS) entry which is preliminary data.</text>
</comment>
<dbReference type="Gene3D" id="1.10.10.10">
    <property type="entry name" value="Winged helix-like DNA-binding domain superfamily/Winged helix DNA-binding domain"/>
    <property type="match status" value="1"/>
</dbReference>
<keyword evidence="3" id="KW-1185">Reference proteome</keyword>
<proteinExistence type="predicted"/>
<organism evidence="2 3">
    <name type="scientific">Kribbella ginsengisoli</name>
    <dbReference type="NCBI Taxonomy" id="363865"/>
    <lineage>
        <taxon>Bacteria</taxon>
        <taxon>Bacillati</taxon>
        <taxon>Actinomycetota</taxon>
        <taxon>Actinomycetes</taxon>
        <taxon>Propionibacteriales</taxon>
        <taxon>Kribbellaceae</taxon>
        <taxon>Kribbella</taxon>
    </lineage>
</organism>
<protein>
    <recommendedName>
        <fullName evidence="1">HTH marR-type domain-containing protein</fullName>
    </recommendedName>
</protein>
<evidence type="ECO:0000313" key="3">
    <source>
        <dbReference type="Proteomes" id="UP001501222"/>
    </source>
</evidence>
<dbReference type="InterPro" id="IPR000835">
    <property type="entry name" value="HTH_MarR-typ"/>
</dbReference>